<name>A0A7T8K7T9_CALRO</name>
<reference evidence="2" key="1">
    <citation type="submission" date="2021-01" db="EMBL/GenBank/DDBJ databases">
        <title>Caligus Genome Assembly.</title>
        <authorList>
            <person name="Gallardo-Escarate C."/>
        </authorList>
    </citation>
    <scope>NUCLEOTIDE SEQUENCE [LARGE SCALE GENOMIC DNA]</scope>
</reference>
<gene>
    <name evidence="1" type="ORF">FKW44_010127</name>
</gene>
<sequence>MPPLGDELPLTRLFKMQDLLPDKERKSELLYGFFIRMHKSLVDKLHHVDDLDLVGYATAADSIVRNSQSSPDDFSG</sequence>
<accession>A0A7T8K7T9</accession>
<evidence type="ECO:0000313" key="2">
    <source>
        <dbReference type="Proteomes" id="UP000595437"/>
    </source>
</evidence>
<proteinExistence type="predicted"/>
<dbReference type="OrthoDB" id="6251906at2759"/>
<dbReference type="Proteomes" id="UP000595437">
    <property type="component" value="Chromosome 6"/>
</dbReference>
<dbReference type="AlphaFoldDB" id="A0A7T8K7T9"/>
<evidence type="ECO:0000313" key="1">
    <source>
        <dbReference type="EMBL" id="QQP49448.1"/>
    </source>
</evidence>
<protein>
    <submittedName>
        <fullName evidence="1">Uncharacterized protein</fullName>
    </submittedName>
</protein>
<feature type="non-terminal residue" evidence="1">
    <location>
        <position position="76"/>
    </location>
</feature>
<dbReference type="EMBL" id="CP045895">
    <property type="protein sequence ID" value="QQP49448.1"/>
    <property type="molecule type" value="Genomic_DNA"/>
</dbReference>
<keyword evidence="2" id="KW-1185">Reference proteome</keyword>
<organism evidence="1 2">
    <name type="scientific">Caligus rogercresseyi</name>
    <name type="common">Sea louse</name>
    <dbReference type="NCBI Taxonomy" id="217165"/>
    <lineage>
        <taxon>Eukaryota</taxon>
        <taxon>Metazoa</taxon>
        <taxon>Ecdysozoa</taxon>
        <taxon>Arthropoda</taxon>
        <taxon>Crustacea</taxon>
        <taxon>Multicrustacea</taxon>
        <taxon>Hexanauplia</taxon>
        <taxon>Copepoda</taxon>
        <taxon>Siphonostomatoida</taxon>
        <taxon>Caligidae</taxon>
        <taxon>Caligus</taxon>
    </lineage>
</organism>